<evidence type="ECO:0000256" key="1">
    <source>
        <dbReference type="ARBA" id="ARBA00001947"/>
    </source>
</evidence>
<dbReference type="OrthoDB" id="3987021at2"/>
<comment type="cofactor">
    <cofactor evidence="1 7">
        <name>Zn(2+)</name>
        <dbReference type="ChEBI" id="CHEBI:29105"/>
    </cofactor>
</comment>
<reference evidence="9 10" key="1">
    <citation type="submission" date="2016-07" db="EMBL/GenBank/DDBJ databases">
        <title>Draft genome sequence of Prauserella sp. YIM 121212, isolated from alkaline soil.</title>
        <authorList>
            <person name="Ruckert C."/>
            <person name="Albersmeier A."/>
            <person name="Jiang C.-L."/>
            <person name="Jiang Y."/>
            <person name="Kalinowski J."/>
            <person name="Schneider O."/>
            <person name="Winkler A."/>
            <person name="Zotchev S.B."/>
        </authorList>
    </citation>
    <scope>NUCLEOTIDE SEQUENCE [LARGE SCALE GENOMIC DNA]</scope>
    <source>
        <strain evidence="9 10">YIM 121212</strain>
    </source>
</reference>
<dbReference type="SMART" id="SM00829">
    <property type="entry name" value="PKS_ER"/>
    <property type="match status" value="1"/>
</dbReference>
<dbReference type="SUPFAM" id="SSF50129">
    <property type="entry name" value="GroES-like"/>
    <property type="match status" value="1"/>
</dbReference>
<dbReference type="PANTHER" id="PTHR43161:SF9">
    <property type="entry name" value="SORBITOL DEHYDROGENASE"/>
    <property type="match status" value="1"/>
</dbReference>
<proteinExistence type="inferred from homology"/>
<dbReference type="Gene3D" id="3.90.180.10">
    <property type="entry name" value="Medium-chain alcohol dehydrogenases, catalytic domain"/>
    <property type="match status" value="1"/>
</dbReference>
<dbReference type="EMBL" id="MASU01000002">
    <property type="protein sequence ID" value="PXY38001.1"/>
    <property type="molecule type" value="Genomic_DNA"/>
</dbReference>
<dbReference type="CDD" id="cd05285">
    <property type="entry name" value="sorbitol_DH"/>
    <property type="match status" value="1"/>
</dbReference>
<dbReference type="InterPro" id="IPR013154">
    <property type="entry name" value="ADH-like_N"/>
</dbReference>
<dbReference type="InterPro" id="IPR011032">
    <property type="entry name" value="GroES-like_sf"/>
</dbReference>
<dbReference type="Proteomes" id="UP000247892">
    <property type="component" value="Unassembled WGS sequence"/>
</dbReference>
<dbReference type="InterPro" id="IPR045306">
    <property type="entry name" value="SDH-like"/>
</dbReference>
<comment type="caution">
    <text evidence="9">The sequence shown here is derived from an EMBL/GenBank/DDBJ whole genome shotgun (WGS) entry which is preliminary data.</text>
</comment>
<dbReference type="InterPro" id="IPR002328">
    <property type="entry name" value="ADH_Zn_CS"/>
</dbReference>
<name>A0A318LW38_9PSEU</name>
<evidence type="ECO:0000256" key="7">
    <source>
        <dbReference type="RuleBase" id="RU361277"/>
    </source>
</evidence>
<dbReference type="GO" id="GO:0008270">
    <property type="term" value="F:zinc ion binding"/>
    <property type="evidence" value="ECO:0007669"/>
    <property type="project" value="InterPro"/>
</dbReference>
<dbReference type="Gene3D" id="3.40.50.720">
    <property type="entry name" value="NAD(P)-binding Rossmann-like Domain"/>
    <property type="match status" value="1"/>
</dbReference>
<keyword evidence="10" id="KW-1185">Reference proteome</keyword>
<keyword evidence="3 7" id="KW-0479">Metal-binding</keyword>
<gene>
    <name evidence="9" type="ORF">BA062_05210</name>
</gene>
<dbReference type="PANTHER" id="PTHR43161">
    <property type="entry name" value="SORBITOL DEHYDROGENASE"/>
    <property type="match status" value="1"/>
</dbReference>
<evidence type="ECO:0000256" key="4">
    <source>
        <dbReference type="ARBA" id="ARBA00022833"/>
    </source>
</evidence>
<evidence type="ECO:0000256" key="6">
    <source>
        <dbReference type="ARBA" id="ARBA00023027"/>
    </source>
</evidence>
<dbReference type="Pfam" id="PF00107">
    <property type="entry name" value="ADH_zinc_N"/>
    <property type="match status" value="1"/>
</dbReference>
<evidence type="ECO:0000313" key="9">
    <source>
        <dbReference type="EMBL" id="PXY38001.1"/>
    </source>
</evidence>
<keyword evidence="4 7" id="KW-0862">Zinc</keyword>
<dbReference type="InterPro" id="IPR036291">
    <property type="entry name" value="NAD(P)-bd_dom_sf"/>
</dbReference>
<dbReference type="PROSITE" id="PS00059">
    <property type="entry name" value="ADH_ZINC"/>
    <property type="match status" value="1"/>
</dbReference>
<evidence type="ECO:0000313" key="10">
    <source>
        <dbReference type="Proteomes" id="UP000247892"/>
    </source>
</evidence>
<dbReference type="RefSeq" id="WP_110334867.1">
    <property type="nucleotide sequence ID" value="NZ_MASU01000002.1"/>
</dbReference>
<dbReference type="AlphaFoldDB" id="A0A318LW38"/>
<sequence length="337" mass="35173">MTVSVLNGVHDVTTEWRPVPVPGPGEVLVRVLAVGTCGSDVHYYEHGRIGDFVVERPLVLGHEPSGVVVANGPGATLHEPGTRVSLEPGVPCSRCAQCRQGRYNLCPHMRFFGTPPVDGAFCEYVALREEFACPVPDALSDEAAGLLEPLSVGVWACRKARVGPGSRVLITGAGPIGLVATQTARAFGATEVVVTDVNAKRLRLAADLGATGTVDVSMASLAESGYEPDVLLECSGVASAIGQAIRLVGRAGRVVLVGMGGDEIPLPLAHVQGFEIEVTGTFRYANTWPTALSLAAGGEVDLDRLVTHRFGLAEVEQALTVATRDDSVIKAVVLPGA</sequence>
<evidence type="ECO:0000256" key="2">
    <source>
        <dbReference type="ARBA" id="ARBA00008072"/>
    </source>
</evidence>
<dbReference type="Pfam" id="PF08240">
    <property type="entry name" value="ADH_N"/>
    <property type="match status" value="1"/>
</dbReference>
<dbReference type="InterPro" id="IPR013149">
    <property type="entry name" value="ADH-like_C"/>
</dbReference>
<protein>
    <submittedName>
        <fullName evidence="9">Sorbitol dehydrogenase</fullName>
    </submittedName>
</protein>
<dbReference type="InterPro" id="IPR020843">
    <property type="entry name" value="ER"/>
</dbReference>
<dbReference type="FunFam" id="3.40.50.720:FF:000068">
    <property type="entry name" value="Sorbitol dehydrogenase"/>
    <property type="match status" value="1"/>
</dbReference>
<feature type="domain" description="Enoyl reductase (ER)" evidence="8">
    <location>
        <begin position="8"/>
        <end position="333"/>
    </location>
</feature>
<keyword evidence="5" id="KW-0560">Oxidoreductase</keyword>
<dbReference type="GO" id="GO:0016616">
    <property type="term" value="F:oxidoreductase activity, acting on the CH-OH group of donors, NAD or NADP as acceptor"/>
    <property type="evidence" value="ECO:0007669"/>
    <property type="project" value="InterPro"/>
</dbReference>
<evidence type="ECO:0000256" key="5">
    <source>
        <dbReference type="ARBA" id="ARBA00023002"/>
    </source>
</evidence>
<organism evidence="9 10">
    <name type="scientific">Prauserella flavalba</name>
    <dbReference type="NCBI Taxonomy" id="1477506"/>
    <lineage>
        <taxon>Bacteria</taxon>
        <taxon>Bacillati</taxon>
        <taxon>Actinomycetota</taxon>
        <taxon>Actinomycetes</taxon>
        <taxon>Pseudonocardiales</taxon>
        <taxon>Pseudonocardiaceae</taxon>
        <taxon>Prauserella</taxon>
    </lineage>
</organism>
<dbReference type="SUPFAM" id="SSF51735">
    <property type="entry name" value="NAD(P)-binding Rossmann-fold domains"/>
    <property type="match status" value="1"/>
</dbReference>
<keyword evidence="6" id="KW-0520">NAD</keyword>
<evidence type="ECO:0000256" key="3">
    <source>
        <dbReference type="ARBA" id="ARBA00022723"/>
    </source>
</evidence>
<evidence type="ECO:0000259" key="8">
    <source>
        <dbReference type="SMART" id="SM00829"/>
    </source>
</evidence>
<accession>A0A318LW38</accession>
<comment type="similarity">
    <text evidence="2 7">Belongs to the zinc-containing alcohol dehydrogenase family.</text>
</comment>